<accession>A0A194X2L2</accession>
<comment type="pathway">
    <text evidence="1">Siderophore biosynthesis.</text>
</comment>
<proteinExistence type="inferred from homology"/>
<protein>
    <submittedName>
        <fullName evidence="8">4-coumarate-CoA ligase</fullName>
    </submittedName>
</protein>
<dbReference type="AlphaFoldDB" id="A0A194X2L2"/>
<dbReference type="Pfam" id="PF13193">
    <property type="entry name" value="AMP-binding_C"/>
    <property type="match status" value="1"/>
</dbReference>
<evidence type="ECO:0000256" key="4">
    <source>
        <dbReference type="ARBA" id="ARBA00022840"/>
    </source>
</evidence>
<name>A0A194X2L2_MOLSC</name>
<evidence type="ECO:0000256" key="2">
    <source>
        <dbReference type="ARBA" id="ARBA00006432"/>
    </source>
</evidence>
<feature type="transmembrane region" description="Helical" evidence="5">
    <location>
        <begin position="72"/>
        <end position="96"/>
    </location>
</feature>
<evidence type="ECO:0000313" key="9">
    <source>
        <dbReference type="Proteomes" id="UP000070700"/>
    </source>
</evidence>
<sequence length="562" mass="62694">MPIHSRWTIPLPVESLQSHLFKSETSPLPQKHAFLDAEKPDTHFLTYDSFRLFCLRFAAGLRKAGLQGGDRVLLFSGNNVLFPVVFIGIVMAGGVFTGANPGFVERELAYQLKDSGAKFLLCSDAEGRLELGINAAESVGMSKEQVFRFDDGFFEGKTEGRLGVKDWTSLLVSEQEGKRFKWASVNDPKDETMCLNYSSGTTGVPKGVMVTHYNYISNCIQYQYLAEQYPDYEERTKAAVWLCPLPMYHAMAQTIFIAGSIKRKIPVYIMKKFDFVQWLEAIQKYRVTGLPMVPPLVALAKSPLTKEYDLSSVREIGSGAAPLSGDVIEECEALWPTRDRYLRQGWGMTEVTCSLLGWDPTLPGIHDSVGELNANCSAKIMDIDGKNEVPRGERGEIWVQAPNVMKGYWRNLNATSEVFVDDPDGRWMKTGDIAYVDKDGHFFIVDRMKELIKVKGLQVAPAELEGVLLEHLDIADAGVVGVTIKGEEVPRAYVVRKEGSKTTEKEVAEWLATRVSKHKRVVGGVVFVENVPKNPSGKILRKLLREQAKEEVGDKDAVKAKL</sequence>
<feature type="domain" description="AMP-binding enzyme C-terminal" evidence="7">
    <location>
        <begin position="463"/>
        <end position="538"/>
    </location>
</feature>
<dbReference type="GeneID" id="28815143"/>
<reference evidence="8 9" key="1">
    <citation type="submission" date="2015-10" db="EMBL/GenBank/DDBJ databases">
        <title>Full genome of DAOMC 229536 Phialocephala scopiformis, a fungal endophyte of spruce producing the potent anti-insectan compound rugulosin.</title>
        <authorList>
            <consortium name="DOE Joint Genome Institute"/>
            <person name="Walker A.K."/>
            <person name="Frasz S.L."/>
            <person name="Seifert K.A."/>
            <person name="Miller J.D."/>
            <person name="Mondo S.J."/>
            <person name="Labutti K."/>
            <person name="Lipzen A."/>
            <person name="Dockter R."/>
            <person name="Kennedy M."/>
            <person name="Grigoriev I.V."/>
            <person name="Spatafora J.W."/>
        </authorList>
    </citation>
    <scope>NUCLEOTIDE SEQUENCE [LARGE SCALE GENOMIC DNA]</scope>
    <source>
        <strain evidence="8 9">CBS 120377</strain>
    </source>
</reference>
<evidence type="ECO:0000313" key="8">
    <source>
        <dbReference type="EMBL" id="KUJ14077.1"/>
    </source>
</evidence>
<keyword evidence="3" id="KW-0547">Nucleotide-binding</keyword>
<dbReference type="InterPro" id="IPR042099">
    <property type="entry name" value="ANL_N_sf"/>
</dbReference>
<dbReference type="FunFam" id="3.30.300.30:FF:000007">
    <property type="entry name" value="4-coumarate--CoA ligase 2"/>
    <property type="match status" value="1"/>
</dbReference>
<dbReference type="Gene3D" id="3.40.50.12780">
    <property type="entry name" value="N-terminal domain of ligase-like"/>
    <property type="match status" value="1"/>
</dbReference>
<keyword evidence="4" id="KW-0067">ATP-binding</keyword>
<evidence type="ECO:0000256" key="5">
    <source>
        <dbReference type="SAM" id="Phobius"/>
    </source>
</evidence>
<dbReference type="Proteomes" id="UP000070700">
    <property type="component" value="Unassembled WGS sequence"/>
</dbReference>
<dbReference type="OrthoDB" id="6509636at2759"/>
<feature type="domain" description="AMP-dependent synthetase/ligase" evidence="6">
    <location>
        <begin position="29"/>
        <end position="409"/>
    </location>
</feature>
<dbReference type="GO" id="GO:0005524">
    <property type="term" value="F:ATP binding"/>
    <property type="evidence" value="ECO:0007669"/>
    <property type="project" value="UniProtKB-KW"/>
</dbReference>
<dbReference type="RefSeq" id="XP_018068432.1">
    <property type="nucleotide sequence ID" value="XM_018205417.1"/>
</dbReference>
<keyword evidence="5" id="KW-0472">Membrane</keyword>
<evidence type="ECO:0000259" key="6">
    <source>
        <dbReference type="Pfam" id="PF00501"/>
    </source>
</evidence>
<dbReference type="FunFam" id="3.40.50.12780:FF:000003">
    <property type="entry name" value="Long-chain-fatty-acid--CoA ligase FadD"/>
    <property type="match status" value="1"/>
</dbReference>
<dbReference type="InterPro" id="IPR025110">
    <property type="entry name" value="AMP-bd_C"/>
</dbReference>
<evidence type="ECO:0000256" key="1">
    <source>
        <dbReference type="ARBA" id="ARBA00004924"/>
    </source>
</evidence>
<dbReference type="PANTHER" id="PTHR24096">
    <property type="entry name" value="LONG-CHAIN-FATTY-ACID--COA LIGASE"/>
    <property type="match status" value="1"/>
</dbReference>
<dbReference type="STRING" id="149040.A0A194X2L2"/>
<comment type="similarity">
    <text evidence="2">Belongs to the ATP-dependent AMP-binding enzyme family.</text>
</comment>
<dbReference type="Pfam" id="PF00501">
    <property type="entry name" value="AMP-binding"/>
    <property type="match status" value="1"/>
</dbReference>
<keyword evidence="9" id="KW-1185">Reference proteome</keyword>
<dbReference type="CDD" id="cd05911">
    <property type="entry name" value="Firefly_Luc_like"/>
    <property type="match status" value="1"/>
</dbReference>
<dbReference type="InParanoid" id="A0A194X2L2"/>
<dbReference type="SUPFAM" id="SSF56801">
    <property type="entry name" value="Acetyl-CoA synthetase-like"/>
    <property type="match status" value="1"/>
</dbReference>
<organism evidence="8 9">
    <name type="scientific">Mollisia scopiformis</name>
    <name type="common">Conifer needle endophyte fungus</name>
    <name type="synonym">Phialocephala scopiformis</name>
    <dbReference type="NCBI Taxonomy" id="149040"/>
    <lineage>
        <taxon>Eukaryota</taxon>
        <taxon>Fungi</taxon>
        <taxon>Dikarya</taxon>
        <taxon>Ascomycota</taxon>
        <taxon>Pezizomycotina</taxon>
        <taxon>Leotiomycetes</taxon>
        <taxon>Helotiales</taxon>
        <taxon>Mollisiaceae</taxon>
        <taxon>Mollisia</taxon>
    </lineage>
</organism>
<dbReference type="KEGG" id="psco:LY89DRAFT_152651"/>
<keyword evidence="5" id="KW-0812">Transmembrane</keyword>
<keyword evidence="5" id="KW-1133">Transmembrane helix</keyword>
<dbReference type="InterPro" id="IPR045851">
    <property type="entry name" value="AMP-bd_C_sf"/>
</dbReference>
<dbReference type="PROSITE" id="PS00455">
    <property type="entry name" value="AMP_BINDING"/>
    <property type="match status" value="1"/>
</dbReference>
<evidence type="ECO:0000256" key="3">
    <source>
        <dbReference type="ARBA" id="ARBA00022741"/>
    </source>
</evidence>
<dbReference type="GO" id="GO:0016405">
    <property type="term" value="F:CoA-ligase activity"/>
    <property type="evidence" value="ECO:0007669"/>
    <property type="project" value="TreeGrafter"/>
</dbReference>
<evidence type="ECO:0000259" key="7">
    <source>
        <dbReference type="Pfam" id="PF13193"/>
    </source>
</evidence>
<dbReference type="InterPro" id="IPR020845">
    <property type="entry name" value="AMP-binding_CS"/>
</dbReference>
<keyword evidence="8" id="KW-0436">Ligase</keyword>
<dbReference type="Gene3D" id="3.30.300.30">
    <property type="match status" value="1"/>
</dbReference>
<dbReference type="PANTHER" id="PTHR24096:SF424">
    <property type="entry name" value="ACETYL-COA SYNTHETASE-LIKE PROTEIN-RELATED"/>
    <property type="match status" value="1"/>
</dbReference>
<dbReference type="EMBL" id="KQ947421">
    <property type="protein sequence ID" value="KUJ14077.1"/>
    <property type="molecule type" value="Genomic_DNA"/>
</dbReference>
<dbReference type="InterPro" id="IPR000873">
    <property type="entry name" value="AMP-dep_synth/lig_dom"/>
</dbReference>
<gene>
    <name evidence="8" type="ORF">LY89DRAFT_152651</name>
</gene>